<evidence type="ECO:0000256" key="1">
    <source>
        <dbReference type="ARBA" id="ARBA00008635"/>
    </source>
</evidence>
<evidence type="ECO:0000256" key="2">
    <source>
        <dbReference type="ARBA" id="ARBA00022723"/>
    </source>
</evidence>
<accession>D6U5W5</accession>
<dbReference type="Gene3D" id="1.20.120.450">
    <property type="entry name" value="dinb family like domain"/>
    <property type="match status" value="1"/>
</dbReference>
<dbReference type="Proteomes" id="UP000004508">
    <property type="component" value="Unassembled WGS sequence"/>
</dbReference>
<comment type="caution">
    <text evidence="4">The sequence shown here is derived from an EMBL/GenBank/DDBJ whole genome shotgun (WGS) entry which is preliminary data.</text>
</comment>
<sequence>MTTGLSDFFKYNLWANLRLLDACAQLSDVQLDFTMQGTYGSVRETLFHMFASEEGYAQHCAGTAPTPRLKELTAFPGFDELRRRAEWSGKELITFAEQGELDRILSLDEGTYEAPVIVVLIQAINHAIDHSSQIATLLSQQGIEAPGLDSWSYNDAMYAAQGRSSHLIG</sequence>
<dbReference type="PANTHER" id="PTHR37302:SF3">
    <property type="entry name" value="DAMAGE-INDUCIBLE PROTEIN DINB"/>
    <property type="match status" value="1"/>
</dbReference>
<evidence type="ECO:0000313" key="4">
    <source>
        <dbReference type="EMBL" id="EFH80376.1"/>
    </source>
</evidence>
<protein>
    <submittedName>
        <fullName evidence="4">DinB family protein</fullName>
    </submittedName>
</protein>
<dbReference type="PANTHER" id="PTHR37302">
    <property type="entry name" value="SLR1116 PROTEIN"/>
    <property type="match status" value="1"/>
</dbReference>
<comment type="similarity">
    <text evidence="1">Belongs to the DinB family.</text>
</comment>
<organism evidence="4 5">
    <name type="scientific">Ktedonobacter racemifer DSM 44963</name>
    <dbReference type="NCBI Taxonomy" id="485913"/>
    <lineage>
        <taxon>Bacteria</taxon>
        <taxon>Bacillati</taxon>
        <taxon>Chloroflexota</taxon>
        <taxon>Ktedonobacteria</taxon>
        <taxon>Ktedonobacterales</taxon>
        <taxon>Ktedonobacteraceae</taxon>
        <taxon>Ktedonobacter</taxon>
    </lineage>
</organism>
<feature type="binding site" evidence="3">
    <location>
        <position position="130"/>
    </location>
    <ligand>
        <name>a divalent metal cation</name>
        <dbReference type="ChEBI" id="CHEBI:60240"/>
    </ligand>
</feature>
<evidence type="ECO:0000313" key="5">
    <source>
        <dbReference type="Proteomes" id="UP000004508"/>
    </source>
</evidence>
<dbReference type="EMBL" id="ADVG01000005">
    <property type="protein sequence ID" value="EFH80376.1"/>
    <property type="molecule type" value="Genomic_DNA"/>
</dbReference>
<dbReference type="OrthoDB" id="9811413at2"/>
<keyword evidence="2 3" id="KW-0479">Metal-binding</keyword>
<dbReference type="RefSeq" id="WP_007922936.1">
    <property type="nucleotide sequence ID" value="NZ_ADVG01000005.1"/>
</dbReference>
<dbReference type="GO" id="GO:0046872">
    <property type="term" value="F:metal ion binding"/>
    <property type="evidence" value="ECO:0007669"/>
    <property type="project" value="UniProtKB-KW"/>
</dbReference>
<dbReference type="SUPFAM" id="SSF109854">
    <property type="entry name" value="DinB/YfiT-like putative metalloenzymes"/>
    <property type="match status" value="1"/>
</dbReference>
<dbReference type="Pfam" id="PF05163">
    <property type="entry name" value="DinB"/>
    <property type="match status" value="1"/>
</dbReference>
<dbReference type="InParanoid" id="D6U5W5"/>
<dbReference type="STRING" id="485913.Krac_0968"/>
<dbReference type="InterPro" id="IPR007837">
    <property type="entry name" value="DinB"/>
</dbReference>
<name>D6U5W5_KTERA</name>
<dbReference type="eggNOG" id="COG2318">
    <property type="taxonomic scope" value="Bacteria"/>
</dbReference>
<feature type="binding site" evidence="3">
    <location>
        <position position="48"/>
    </location>
    <ligand>
        <name>a divalent metal cation</name>
        <dbReference type="ChEBI" id="CHEBI:60240"/>
    </ligand>
</feature>
<dbReference type="InterPro" id="IPR034660">
    <property type="entry name" value="DinB/YfiT-like"/>
</dbReference>
<proteinExistence type="inferred from homology"/>
<reference evidence="4 5" key="1">
    <citation type="journal article" date="2011" name="Stand. Genomic Sci.">
        <title>Non-contiguous finished genome sequence and contextual data of the filamentous soil bacterium Ktedonobacter racemifer type strain (SOSP1-21).</title>
        <authorList>
            <person name="Chang Y.J."/>
            <person name="Land M."/>
            <person name="Hauser L."/>
            <person name="Chertkov O."/>
            <person name="Del Rio T.G."/>
            <person name="Nolan M."/>
            <person name="Copeland A."/>
            <person name="Tice H."/>
            <person name="Cheng J.F."/>
            <person name="Lucas S."/>
            <person name="Han C."/>
            <person name="Goodwin L."/>
            <person name="Pitluck S."/>
            <person name="Ivanova N."/>
            <person name="Ovchinikova G."/>
            <person name="Pati A."/>
            <person name="Chen A."/>
            <person name="Palaniappan K."/>
            <person name="Mavromatis K."/>
            <person name="Liolios K."/>
            <person name="Brettin T."/>
            <person name="Fiebig A."/>
            <person name="Rohde M."/>
            <person name="Abt B."/>
            <person name="Goker M."/>
            <person name="Detter J.C."/>
            <person name="Woyke T."/>
            <person name="Bristow J."/>
            <person name="Eisen J.A."/>
            <person name="Markowitz V."/>
            <person name="Hugenholtz P."/>
            <person name="Kyrpides N.C."/>
            <person name="Klenk H.P."/>
            <person name="Lapidus A."/>
        </authorList>
    </citation>
    <scope>NUCLEOTIDE SEQUENCE [LARGE SCALE GENOMIC DNA]</scope>
    <source>
        <strain evidence="5">DSM 44963</strain>
    </source>
</reference>
<evidence type="ECO:0000256" key="3">
    <source>
        <dbReference type="PIRSR" id="PIRSR607837-1"/>
    </source>
</evidence>
<feature type="binding site" evidence="3">
    <location>
        <position position="126"/>
    </location>
    <ligand>
        <name>a divalent metal cation</name>
        <dbReference type="ChEBI" id="CHEBI:60240"/>
    </ligand>
</feature>
<keyword evidence="5" id="KW-1185">Reference proteome</keyword>
<dbReference type="AlphaFoldDB" id="D6U5W5"/>
<gene>
    <name evidence="4" type="ORF">Krac_0968</name>
</gene>